<dbReference type="Proteomes" id="UP000261003">
    <property type="component" value="Unassembled WGS sequence"/>
</dbReference>
<accession>A0A3E4W7C6</accession>
<dbReference type="EMBL" id="QSTG01000059">
    <property type="protein sequence ID" value="RGM38103.1"/>
    <property type="molecule type" value="Genomic_DNA"/>
</dbReference>
<evidence type="ECO:0000256" key="1">
    <source>
        <dbReference type="SAM" id="SignalP"/>
    </source>
</evidence>
<feature type="chain" id="PRO_5017760684" evidence="1">
    <location>
        <begin position="25"/>
        <end position="199"/>
    </location>
</feature>
<gene>
    <name evidence="2" type="ORF">DXC16_21855</name>
</gene>
<organism evidence="2 3">
    <name type="scientific">Phocaeicola vulgatus</name>
    <name type="common">Bacteroides vulgatus</name>
    <dbReference type="NCBI Taxonomy" id="821"/>
    <lineage>
        <taxon>Bacteria</taxon>
        <taxon>Pseudomonadati</taxon>
        <taxon>Bacteroidota</taxon>
        <taxon>Bacteroidia</taxon>
        <taxon>Bacteroidales</taxon>
        <taxon>Bacteroidaceae</taxon>
        <taxon>Phocaeicola</taxon>
    </lineage>
</organism>
<evidence type="ECO:0000313" key="3">
    <source>
        <dbReference type="Proteomes" id="UP000261003"/>
    </source>
</evidence>
<name>A0A3E4W7C6_PHOVU</name>
<dbReference type="PROSITE" id="PS51257">
    <property type="entry name" value="PROKAR_LIPOPROTEIN"/>
    <property type="match status" value="1"/>
</dbReference>
<dbReference type="RefSeq" id="WP_117720577.1">
    <property type="nucleotide sequence ID" value="NZ_QSTG01000059.1"/>
</dbReference>
<evidence type="ECO:0000313" key="2">
    <source>
        <dbReference type="EMBL" id="RGM38103.1"/>
    </source>
</evidence>
<protein>
    <submittedName>
        <fullName evidence="2">Uncharacterized protein</fullName>
    </submittedName>
</protein>
<dbReference type="AlphaFoldDB" id="A0A3E4W7C6"/>
<sequence>MRRNGMTRVVAFAAVSVVASCLYAQVGVGLRDNQYVHIGYTWKEQWNVTLEHSVFSQKFSTQYVRFLLSYKQQWSNWNIKAIPYYGTSYNGDFYNLGMAVDVHWRLLDGWGLTGVVSPHYDSALDYLTCFTAGTDIHLYKGITFLMQYSTVPEYRMKEERCKLGLRFAYGNLSVTPMLSVPTDGEGKHIRLLCSFDFSF</sequence>
<feature type="signal peptide" evidence="1">
    <location>
        <begin position="1"/>
        <end position="24"/>
    </location>
</feature>
<reference evidence="2 3" key="1">
    <citation type="submission" date="2018-08" db="EMBL/GenBank/DDBJ databases">
        <title>A genome reference for cultivated species of the human gut microbiota.</title>
        <authorList>
            <person name="Zou Y."/>
            <person name="Xue W."/>
            <person name="Luo G."/>
        </authorList>
    </citation>
    <scope>NUCLEOTIDE SEQUENCE [LARGE SCALE GENOMIC DNA]</scope>
    <source>
        <strain evidence="2 3">OM08-13BH</strain>
    </source>
</reference>
<keyword evidence="1" id="KW-0732">Signal</keyword>
<proteinExistence type="predicted"/>
<comment type="caution">
    <text evidence="2">The sequence shown here is derived from an EMBL/GenBank/DDBJ whole genome shotgun (WGS) entry which is preliminary data.</text>
</comment>